<dbReference type="InterPro" id="IPR008928">
    <property type="entry name" value="6-hairpin_glycosidase_sf"/>
</dbReference>
<evidence type="ECO:0000313" key="3">
    <source>
        <dbReference type="EMBL" id="AKS45829.1"/>
    </source>
</evidence>
<dbReference type="OrthoDB" id="9806359at2"/>
<dbReference type="GO" id="GO:0005975">
    <property type="term" value="P:carbohydrate metabolic process"/>
    <property type="evidence" value="ECO:0007669"/>
    <property type="project" value="InterPro"/>
</dbReference>
<keyword evidence="2 3" id="KW-0413">Isomerase</keyword>
<dbReference type="EC" id="5.1.3.11" evidence="3"/>
<evidence type="ECO:0000256" key="1">
    <source>
        <dbReference type="ARBA" id="ARBA00008558"/>
    </source>
</evidence>
<dbReference type="GO" id="GO:0047736">
    <property type="term" value="F:cellobiose epimerase activity"/>
    <property type="evidence" value="ECO:0007669"/>
    <property type="project" value="UniProtKB-EC"/>
</dbReference>
<evidence type="ECO:0000256" key="2">
    <source>
        <dbReference type="ARBA" id="ARBA00023235"/>
    </source>
</evidence>
<dbReference type="InterPro" id="IPR010819">
    <property type="entry name" value="AGE/CE"/>
</dbReference>
<keyword evidence="4" id="KW-1185">Reference proteome</keyword>
<dbReference type="PANTHER" id="PTHR15108">
    <property type="entry name" value="N-ACYLGLUCOSAMINE-2-EPIMERASE"/>
    <property type="match status" value="1"/>
</dbReference>
<organism evidence="3 4">
    <name type="scientific">Octadecabacter temperatus</name>
    <dbReference type="NCBI Taxonomy" id="1458307"/>
    <lineage>
        <taxon>Bacteria</taxon>
        <taxon>Pseudomonadati</taxon>
        <taxon>Pseudomonadota</taxon>
        <taxon>Alphaproteobacteria</taxon>
        <taxon>Rhodobacterales</taxon>
        <taxon>Roseobacteraceae</taxon>
        <taxon>Octadecabacter</taxon>
    </lineage>
</organism>
<dbReference type="EMBL" id="CP012160">
    <property type="protein sequence ID" value="AKS45829.1"/>
    <property type="molecule type" value="Genomic_DNA"/>
</dbReference>
<dbReference type="Pfam" id="PF07221">
    <property type="entry name" value="GlcNAc_2-epim"/>
    <property type="match status" value="1"/>
</dbReference>
<name>A0A0K0Y4E4_9RHOB</name>
<dbReference type="Proteomes" id="UP000067444">
    <property type="component" value="Chromosome"/>
</dbReference>
<dbReference type="AlphaFoldDB" id="A0A0K0Y4E4"/>
<proteinExistence type="inferred from homology"/>
<gene>
    <name evidence="3" type="ORF">OSB_12740</name>
</gene>
<evidence type="ECO:0000313" key="4">
    <source>
        <dbReference type="Proteomes" id="UP000067444"/>
    </source>
</evidence>
<sequence length="386" mass="42846">MTKDAQYWSNWFWDTFFADWLSVVQDDQGGVFDFLDLDGASDLSSGKTVLAQARSLFTFAHAALATGNPVFIDAARKQADIVRSFEKSKGLYRAKMTRDGQPSDAPEDSFARSYDQTFIILGFVTWNKIVPSAENAVLIEDCWAALQSDLTDPATGLLRNDDSGADTGPAQNPHMHLYEACLQGFQMTQDAVWLSRAAGLREIGLKHFMDEDSGTIAEFLTPDLKPLQGANGQRREVGHQCEWAWLLLEEAELAQIDAPKTAAARLIAFTNQHGFARNGLFSGAVYDAVSAQGAVVENSFLMWPQTEAIKILSSRHRAGDPAAGEQAQHLMCLMFERWFTEYRFFINQLDANGTVIWGEGLTRLMYHIVIAMTEGAKAGLWEIPQT</sequence>
<reference evidence="3 4" key="1">
    <citation type="journal article" date="2015" name="Genome Announc.">
        <title>Closed Genome Sequence of Octadecabacter temperatus SB1, the First Mesophilic Species of the Genus Octadecabacter.</title>
        <authorList>
            <person name="Voget S."/>
            <person name="Billerbeck S."/>
            <person name="Simon M."/>
            <person name="Daniel R."/>
        </authorList>
    </citation>
    <scope>NUCLEOTIDE SEQUENCE [LARGE SCALE GENOMIC DNA]</scope>
    <source>
        <strain evidence="3 4">SB1</strain>
    </source>
</reference>
<dbReference type="KEGG" id="otm:OSB_12740"/>
<dbReference type="Gene3D" id="1.50.10.10">
    <property type="match status" value="1"/>
</dbReference>
<accession>A0A0K0Y4E4</accession>
<dbReference type="SUPFAM" id="SSF48208">
    <property type="entry name" value="Six-hairpin glycosidases"/>
    <property type="match status" value="1"/>
</dbReference>
<dbReference type="RefSeq" id="WP_049834182.1">
    <property type="nucleotide sequence ID" value="NZ_CP012160.1"/>
</dbReference>
<protein>
    <submittedName>
        <fullName evidence="3">Cellobiose 2-epimerase</fullName>
        <ecNumber evidence="3">5.1.3.11</ecNumber>
    </submittedName>
</protein>
<dbReference type="InterPro" id="IPR012341">
    <property type="entry name" value="6hp_glycosidase-like_sf"/>
</dbReference>
<dbReference type="STRING" id="1458307.OSB_12740"/>
<comment type="similarity">
    <text evidence="1">Belongs to the N-acylglucosamine 2-epimerase family.</text>
</comment>